<gene>
    <name evidence="1" type="ORF">METZ01_LOCUS1192</name>
</gene>
<accession>A0A381N3V1</accession>
<protein>
    <submittedName>
        <fullName evidence="1">Uncharacterized protein</fullName>
    </submittedName>
</protein>
<name>A0A381N3V1_9ZZZZ</name>
<sequence length="176" mass="20653">MDTLIKIGTNFIKKSSKYYSFFLKDKINNHLMIGNYLKKKNIYRHLNIEKRPFYITNIVIFISDNGTFSDQYYGSECKLEKGIKMYIKGLGYQRNIFGLEEPILKNSDWLKYNCGVEIIKMGNRMTIMRIKFNFHTDTDSYIKLNPSESICLELNDDFSTLSEQTTNITGHYGTKD</sequence>
<organism evidence="1">
    <name type="scientific">marine metagenome</name>
    <dbReference type="NCBI Taxonomy" id="408172"/>
    <lineage>
        <taxon>unclassified sequences</taxon>
        <taxon>metagenomes</taxon>
        <taxon>ecological metagenomes</taxon>
    </lineage>
</organism>
<dbReference type="EMBL" id="UINC01000064">
    <property type="protein sequence ID" value="SUZ48338.1"/>
    <property type="molecule type" value="Genomic_DNA"/>
</dbReference>
<dbReference type="AlphaFoldDB" id="A0A381N3V1"/>
<proteinExistence type="predicted"/>
<evidence type="ECO:0000313" key="1">
    <source>
        <dbReference type="EMBL" id="SUZ48338.1"/>
    </source>
</evidence>
<reference evidence="1" key="1">
    <citation type="submission" date="2018-05" db="EMBL/GenBank/DDBJ databases">
        <authorList>
            <person name="Lanie J.A."/>
            <person name="Ng W.-L."/>
            <person name="Kazmierczak K.M."/>
            <person name="Andrzejewski T.M."/>
            <person name="Davidsen T.M."/>
            <person name="Wayne K.J."/>
            <person name="Tettelin H."/>
            <person name="Glass J.I."/>
            <person name="Rusch D."/>
            <person name="Podicherti R."/>
            <person name="Tsui H.-C.T."/>
            <person name="Winkler M.E."/>
        </authorList>
    </citation>
    <scope>NUCLEOTIDE SEQUENCE</scope>
</reference>